<feature type="binding site" evidence="14">
    <location>
        <position position="170"/>
    </location>
    <ligand>
        <name>[4Fe-4S] cluster</name>
        <dbReference type="ChEBI" id="CHEBI:49883"/>
        <label>2</label>
        <note>4Fe-4S-S-AdoMet</note>
    </ligand>
</feature>
<keyword evidence="5 14" id="KW-0949">S-adenosyl-L-methionine</keyword>
<feature type="binding site" evidence="14">
    <location>
        <position position="174"/>
    </location>
    <ligand>
        <name>[4Fe-4S] cluster</name>
        <dbReference type="ChEBI" id="CHEBI:49883"/>
        <label>2</label>
        <note>4Fe-4S-S-AdoMet</note>
    </ligand>
</feature>
<evidence type="ECO:0000256" key="2">
    <source>
        <dbReference type="ARBA" id="ARBA00022485"/>
    </source>
</evidence>
<dbReference type="GO" id="GO:0035597">
    <property type="term" value="F:tRNA-2-methylthio-N(6)-dimethylallyladenosine(37) synthase activity"/>
    <property type="evidence" value="ECO:0007669"/>
    <property type="project" value="UniProtKB-EC"/>
</dbReference>
<keyword evidence="6 14" id="KW-0819">tRNA processing</keyword>
<evidence type="ECO:0000256" key="5">
    <source>
        <dbReference type="ARBA" id="ARBA00022691"/>
    </source>
</evidence>
<dbReference type="InterPro" id="IPR007197">
    <property type="entry name" value="rSAM"/>
</dbReference>
<evidence type="ECO:0000313" key="19">
    <source>
        <dbReference type="Proteomes" id="UP000223606"/>
    </source>
</evidence>
<comment type="similarity">
    <text evidence="14">Belongs to the methylthiotransferase family. MiaB subfamily.</text>
</comment>
<name>A0A2C9DCZ9_9HYPH</name>
<keyword evidence="7 14" id="KW-0479">Metal-binding</keyword>
<keyword evidence="2 14" id="KW-0004">4Fe-4S</keyword>
<dbReference type="SFLD" id="SFLDG01082">
    <property type="entry name" value="B12-binding_domain_containing"/>
    <property type="match status" value="1"/>
</dbReference>
<evidence type="ECO:0000256" key="13">
    <source>
        <dbReference type="ARBA" id="ARBA00052587"/>
    </source>
</evidence>
<sequence length="493" mass="53659">MTAQKSVYIKTYGCQMNVYDSDRMTDTLGTLGYIQTQEIESADLVILNTCHIREKAAEKVYSELGRIRLLKDERAREGREMLVGVAGCVAQAEGEEIIRRAPSVDMVFGPQSYHRLPDLIDKVRNPSEGRAGVVETDFDVSDKFDELPAPTRKAIATRGVTAFLTVQEGCDKFCTFCVVPYTRGAEVSRPVAKIVEEAERLAAGGVREITLLGQNVNAYHGEGEDGNDVSLGQLLRRLAEIPGIERLRYTTSHPRDMDADLIAAHRDLPEVMPYLHLPVQSGSDRILDAMNRRHTREDYLKLVRRIRAARPDLALTSDFIVGFPGETDDDFEATLDLIREVGFAAAFSFKYSPRPGTPATTLKDQVDEAVKTERLARLQALLTGQQQAFSASMVGRTLDVLFEKPGRHAGQLIGRSPYLQSVVVEAGPERIGTLAPVVIEKVGPNSLSGRLAVPEMRHADVPEGAGPRAAVAGGASAGHPINASLAAEVGGSA</sequence>
<dbReference type="NCBIfam" id="TIGR00089">
    <property type="entry name" value="MiaB/RimO family radical SAM methylthiotransferase"/>
    <property type="match status" value="1"/>
</dbReference>
<comment type="function">
    <text evidence="1 14">Catalyzes the methylthiolation of N6-(dimethylallyl)adenosine (i(6)A), leading to the formation of 2-methylthio-N6-(dimethylallyl)adenosine (ms(2)i(6)A) at position 37 in tRNAs that read codons beginning with uridine.</text>
</comment>
<evidence type="ECO:0000256" key="12">
    <source>
        <dbReference type="ARBA" id="ARBA00052380"/>
    </source>
</evidence>
<dbReference type="KEGG" id="hdi:HDIA_4661"/>
<dbReference type="Proteomes" id="UP000223606">
    <property type="component" value="Chromosome 1"/>
</dbReference>
<dbReference type="GO" id="GO:0051539">
    <property type="term" value="F:4 iron, 4 sulfur cluster binding"/>
    <property type="evidence" value="ECO:0007669"/>
    <property type="project" value="UniProtKB-UniRule"/>
</dbReference>
<dbReference type="RefSeq" id="WP_099558427.1">
    <property type="nucleotide sequence ID" value="NZ_LT960614.1"/>
</dbReference>
<dbReference type="InterPro" id="IPR058240">
    <property type="entry name" value="rSAM_sf"/>
</dbReference>
<dbReference type="SUPFAM" id="SSF102114">
    <property type="entry name" value="Radical SAM enzymes"/>
    <property type="match status" value="1"/>
</dbReference>
<comment type="catalytic activity">
    <reaction evidence="13">
        <text>N(6)-dimethylallyladenosine(37) in tRNA + (sulfur carrier)-SH + AH2 + 2 S-adenosyl-L-methionine = 2-methylsulfanyl-N(6)-dimethylallyladenosine(37) in tRNA + (sulfur carrier)-H + 5'-deoxyadenosine + L-methionine + A + S-adenosyl-L-homocysteine + 2 H(+)</text>
        <dbReference type="Rhea" id="RHEA:37067"/>
        <dbReference type="Rhea" id="RHEA-COMP:10375"/>
        <dbReference type="Rhea" id="RHEA-COMP:10376"/>
        <dbReference type="Rhea" id="RHEA-COMP:14737"/>
        <dbReference type="Rhea" id="RHEA-COMP:14739"/>
        <dbReference type="ChEBI" id="CHEBI:13193"/>
        <dbReference type="ChEBI" id="CHEBI:15378"/>
        <dbReference type="ChEBI" id="CHEBI:17319"/>
        <dbReference type="ChEBI" id="CHEBI:17499"/>
        <dbReference type="ChEBI" id="CHEBI:29917"/>
        <dbReference type="ChEBI" id="CHEBI:57844"/>
        <dbReference type="ChEBI" id="CHEBI:57856"/>
        <dbReference type="ChEBI" id="CHEBI:59789"/>
        <dbReference type="ChEBI" id="CHEBI:64428"/>
        <dbReference type="ChEBI" id="CHEBI:74415"/>
        <dbReference type="ChEBI" id="CHEBI:74417"/>
        <dbReference type="EC" id="2.8.4.3"/>
    </reaction>
    <physiologicalReaction direction="left-to-right" evidence="13">
        <dbReference type="Rhea" id="RHEA:37068"/>
    </physiologicalReaction>
</comment>
<gene>
    <name evidence="14 18" type="primary">miaB</name>
    <name evidence="18" type="ORF">HDIA_4661</name>
</gene>
<protein>
    <recommendedName>
        <fullName evidence="10 14">tRNA-2-methylthio-N(6)-dimethylallyladenosine synthase</fullName>
        <ecNumber evidence="10 14">2.8.4.3</ecNumber>
    </recommendedName>
    <alternativeName>
        <fullName evidence="14">(Dimethylallyl)adenosine tRNA methylthiotransferase MiaB</fullName>
    </alternativeName>
    <alternativeName>
        <fullName evidence="14">tRNA-i(6)A37 methylthiotransferase</fullName>
    </alternativeName>
</protein>
<dbReference type="EC" id="2.8.4.3" evidence="10 14"/>
<dbReference type="Gene3D" id="3.40.50.12160">
    <property type="entry name" value="Methylthiotransferase, N-terminal domain"/>
    <property type="match status" value="1"/>
</dbReference>
<dbReference type="PANTHER" id="PTHR43020:SF2">
    <property type="entry name" value="MITOCHONDRIAL TRNA METHYLTHIOTRANSFERASE CDK5RAP1"/>
    <property type="match status" value="1"/>
</dbReference>
<evidence type="ECO:0000256" key="4">
    <source>
        <dbReference type="ARBA" id="ARBA00022679"/>
    </source>
</evidence>
<dbReference type="SFLD" id="SFLDS00029">
    <property type="entry name" value="Radical_SAM"/>
    <property type="match status" value="1"/>
</dbReference>
<comment type="subcellular location">
    <subcellularLocation>
        <location evidence="14">Cytoplasm</location>
    </subcellularLocation>
</comment>
<dbReference type="InterPro" id="IPR023404">
    <property type="entry name" value="rSAM_horseshoe"/>
</dbReference>
<dbReference type="InterPro" id="IPR002792">
    <property type="entry name" value="TRAM_dom"/>
</dbReference>
<dbReference type="InterPro" id="IPR038135">
    <property type="entry name" value="Methylthiotransferase_N_sf"/>
</dbReference>
<dbReference type="SFLD" id="SFLDG01061">
    <property type="entry name" value="methylthiotransferase"/>
    <property type="match status" value="1"/>
</dbReference>
<evidence type="ECO:0000256" key="9">
    <source>
        <dbReference type="ARBA" id="ARBA00023014"/>
    </source>
</evidence>
<dbReference type="OrthoDB" id="9805215at2"/>
<evidence type="ECO:0000256" key="14">
    <source>
        <dbReference type="HAMAP-Rule" id="MF_01864"/>
    </source>
</evidence>
<comment type="catalytic activity">
    <reaction evidence="11">
        <text>N(6)-dimethylallyladenosine(37) in tRNA + (sulfur carrier)-SH + AH2 + S-adenosyl-L-methionine = 2-thio-N(6)-dimethylallyladenosine(37) in tRNA + (sulfur carrier)-H + 5'-deoxyadenosine + L-methionine + A + H(+)</text>
        <dbReference type="Rhea" id="RHEA:36339"/>
        <dbReference type="Rhea" id="RHEA-COMP:10375"/>
        <dbReference type="Rhea" id="RHEA-COMP:10377"/>
        <dbReference type="Rhea" id="RHEA-COMP:14737"/>
        <dbReference type="Rhea" id="RHEA-COMP:14739"/>
        <dbReference type="ChEBI" id="CHEBI:13193"/>
        <dbReference type="ChEBI" id="CHEBI:15378"/>
        <dbReference type="ChEBI" id="CHEBI:17319"/>
        <dbReference type="ChEBI" id="CHEBI:17499"/>
        <dbReference type="ChEBI" id="CHEBI:29917"/>
        <dbReference type="ChEBI" id="CHEBI:57844"/>
        <dbReference type="ChEBI" id="CHEBI:59789"/>
        <dbReference type="ChEBI" id="CHEBI:64428"/>
        <dbReference type="ChEBI" id="CHEBI:74415"/>
        <dbReference type="ChEBI" id="CHEBI:74416"/>
    </reaction>
    <physiologicalReaction direction="left-to-right" evidence="11">
        <dbReference type="Rhea" id="RHEA:36340"/>
    </physiologicalReaction>
</comment>
<reference evidence="19" key="1">
    <citation type="submission" date="2017-09" db="EMBL/GenBank/DDBJ databases">
        <title>Genome sequence of Nannocystis excedens DSM 71.</title>
        <authorList>
            <person name="Blom J."/>
        </authorList>
    </citation>
    <scope>NUCLEOTIDE SEQUENCE [LARGE SCALE GENOMIC DNA]</scope>
    <source>
        <strain evidence="19">type strain: E19</strain>
    </source>
</reference>
<dbReference type="PROSITE" id="PS01278">
    <property type="entry name" value="MTTASE_RADICAL"/>
    <property type="match status" value="1"/>
</dbReference>
<dbReference type="PROSITE" id="PS51918">
    <property type="entry name" value="RADICAL_SAM"/>
    <property type="match status" value="1"/>
</dbReference>
<dbReference type="InterPro" id="IPR020612">
    <property type="entry name" value="Methylthiotransferase_CS"/>
</dbReference>
<feature type="binding site" evidence="14">
    <location>
        <position position="177"/>
    </location>
    <ligand>
        <name>[4Fe-4S] cluster</name>
        <dbReference type="ChEBI" id="CHEBI:49883"/>
        <label>2</label>
        <note>4Fe-4S-S-AdoMet</note>
    </ligand>
</feature>
<evidence type="ECO:0000256" key="1">
    <source>
        <dbReference type="ARBA" id="ARBA00003234"/>
    </source>
</evidence>
<dbReference type="SFLD" id="SFLDF00273">
    <property type="entry name" value="(dimethylallyl)adenosine_tRNA"/>
    <property type="match status" value="1"/>
</dbReference>
<dbReference type="Pfam" id="PF04055">
    <property type="entry name" value="Radical_SAM"/>
    <property type="match status" value="1"/>
</dbReference>
<keyword evidence="8 14" id="KW-0408">Iron</keyword>
<evidence type="ECO:0000256" key="6">
    <source>
        <dbReference type="ARBA" id="ARBA00022694"/>
    </source>
</evidence>
<dbReference type="GO" id="GO:0005829">
    <property type="term" value="C:cytosol"/>
    <property type="evidence" value="ECO:0007669"/>
    <property type="project" value="TreeGrafter"/>
</dbReference>
<keyword evidence="3 14" id="KW-0963">Cytoplasm</keyword>
<dbReference type="SMART" id="SM00729">
    <property type="entry name" value="Elp3"/>
    <property type="match status" value="1"/>
</dbReference>
<evidence type="ECO:0000259" key="17">
    <source>
        <dbReference type="PROSITE" id="PS51918"/>
    </source>
</evidence>
<evidence type="ECO:0000256" key="3">
    <source>
        <dbReference type="ARBA" id="ARBA00022490"/>
    </source>
</evidence>
<accession>A0A2C9DCZ9</accession>
<feature type="binding site" evidence="14">
    <location>
        <position position="88"/>
    </location>
    <ligand>
        <name>[4Fe-4S] cluster</name>
        <dbReference type="ChEBI" id="CHEBI:49883"/>
        <label>1</label>
    </ligand>
</feature>
<evidence type="ECO:0000256" key="8">
    <source>
        <dbReference type="ARBA" id="ARBA00023004"/>
    </source>
</evidence>
<dbReference type="InterPro" id="IPR006463">
    <property type="entry name" value="MiaB_methiolase"/>
</dbReference>
<dbReference type="GO" id="GO:0046872">
    <property type="term" value="F:metal ion binding"/>
    <property type="evidence" value="ECO:0007669"/>
    <property type="project" value="UniProtKB-KW"/>
</dbReference>
<feature type="binding site" evidence="14">
    <location>
        <position position="50"/>
    </location>
    <ligand>
        <name>[4Fe-4S] cluster</name>
        <dbReference type="ChEBI" id="CHEBI:49883"/>
        <label>1</label>
    </ligand>
</feature>
<comment type="subunit">
    <text evidence="14">Monomer.</text>
</comment>
<dbReference type="Pfam" id="PF00919">
    <property type="entry name" value="UPF0004"/>
    <property type="match status" value="1"/>
</dbReference>
<keyword evidence="4 14" id="KW-0808">Transferase</keyword>
<dbReference type="InterPro" id="IPR006638">
    <property type="entry name" value="Elp3/MiaA/NifB-like_rSAM"/>
</dbReference>
<comment type="cofactor">
    <cofactor evidence="14">
        <name>[4Fe-4S] cluster</name>
        <dbReference type="ChEBI" id="CHEBI:49883"/>
    </cofactor>
    <text evidence="14">Binds 2 [4Fe-4S] clusters. One cluster is coordinated with 3 cysteines and an exchangeable S-adenosyl-L-methionine.</text>
</comment>
<dbReference type="PANTHER" id="PTHR43020">
    <property type="entry name" value="CDK5 REGULATORY SUBUNIT-ASSOCIATED PROTEIN 1"/>
    <property type="match status" value="1"/>
</dbReference>
<keyword evidence="19" id="KW-1185">Reference proteome</keyword>
<evidence type="ECO:0000256" key="10">
    <source>
        <dbReference type="ARBA" id="ARBA00033765"/>
    </source>
</evidence>
<evidence type="ECO:0000259" key="15">
    <source>
        <dbReference type="PROSITE" id="PS50926"/>
    </source>
</evidence>
<dbReference type="CDD" id="cd01335">
    <property type="entry name" value="Radical_SAM"/>
    <property type="match status" value="1"/>
</dbReference>
<dbReference type="FunFam" id="3.40.50.12160:FF:000001">
    <property type="entry name" value="tRNA-2-methylthio-N(6)-dimethylallyladenosine synthase"/>
    <property type="match status" value="1"/>
</dbReference>
<feature type="domain" description="MTTase N-terminal" evidence="16">
    <location>
        <begin position="5"/>
        <end position="125"/>
    </location>
</feature>
<dbReference type="HAMAP" id="MF_01864">
    <property type="entry name" value="tRNA_metthiotr_MiaB"/>
    <property type="match status" value="1"/>
</dbReference>
<dbReference type="InterPro" id="IPR005839">
    <property type="entry name" value="Methylthiotransferase"/>
</dbReference>
<dbReference type="NCBIfam" id="TIGR01574">
    <property type="entry name" value="miaB-methiolase"/>
    <property type="match status" value="1"/>
</dbReference>
<evidence type="ECO:0000313" key="18">
    <source>
        <dbReference type="EMBL" id="SON58202.1"/>
    </source>
</evidence>
<evidence type="ECO:0000256" key="11">
    <source>
        <dbReference type="ARBA" id="ARBA00050926"/>
    </source>
</evidence>
<dbReference type="Gene3D" id="3.80.30.20">
    <property type="entry name" value="tm_1862 like domain"/>
    <property type="match status" value="1"/>
</dbReference>
<feature type="domain" description="TRAM" evidence="15">
    <location>
        <begin position="391"/>
        <end position="453"/>
    </location>
</feature>
<feature type="domain" description="Radical SAM core" evidence="17">
    <location>
        <begin position="156"/>
        <end position="388"/>
    </location>
</feature>
<keyword evidence="9 14" id="KW-0411">Iron-sulfur</keyword>
<dbReference type="PROSITE" id="PS51449">
    <property type="entry name" value="MTTASE_N"/>
    <property type="match status" value="1"/>
</dbReference>
<proteinExistence type="inferred from homology"/>
<dbReference type="InterPro" id="IPR013848">
    <property type="entry name" value="Methylthiotransferase_N"/>
</dbReference>
<comment type="catalytic activity">
    <reaction evidence="12">
        <text>2-thio-N(6)-dimethylallyladenosine(37) in tRNA + S-adenosyl-L-methionine = 2-methylsulfanyl-N(6)-dimethylallyladenosine(37) in tRNA + S-adenosyl-L-homocysteine + H(+)</text>
        <dbReference type="Rhea" id="RHEA:37063"/>
        <dbReference type="Rhea" id="RHEA-COMP:10376"/>
        <dbReference type="Rhea" id="RHEA-COMP:10377"/>
        <dbReference type="ChEBI" id="CHEBI:15378"/>
        <dbReference type="ChEBI" id="CHEBI:57856"/>
        <dbReference type="ChEBI" id="CHEBI:59789"/>
        <dbReference type="ChEBI" id="CHEBI:74416"/>
        <dbReference type="ChEBI" id="CHEBI:74417"/>
    </reaction>
    <physiologicalReaction direction="left-to-right" evidence="12">
        <dbReference type="Rhea" id="RHEA:37064"/>
    </physiologicalReaction>
</comment>
<evidence type="ECO:0000256" key="7">
    <source>
        <dbReference type="ARBA" id="ARBA00022723"/>
    </source>
</evidence>
<evidence type="ECO:0000259" key="16">
    <source>
        <dbReference type="PROSITE" id="PS51449"/>
    </source>
</evidence>
<dbReference type="EMBL" id="LT960614">
    <property type="protein sequence ID" value="SON58202.1"/>
    <property type="molecule type" value="Genomic_DNA"/>
</dbReference>
<organism evidence="18 19">
    <name type="scientific">Hartmannibacter diazotrophicus</name>
    <dbReference type="NCBI Taxonomy" id="1482074"/>
    <lineage>
        <taxon>Bacteria</taxon>
        <taxon>Pseudomonadati</taxon>
        <taxon>Pseudomonadota</taxon>
        <taxon>Alphaproteobacteria</taxon>
        <taxon>Hyphomicrobiales</taxon>
        <taxon>Pleomorphomonadaceae</taxon>
        <taxon>Hartmannibacter</taxon>
    </lineage>
</organism>
<dbReference type="Pfam" id="PF01938">
    <property type="entry name" value="TRAM"/>
    <property type="match status" value="1"/>
</dbReference>
<dbReference type="AlphaFoldDB" id="A0A2C9DCZ9"/>
<dbReference type="PROSITE" id="PS50926">
    <property type="entry name" value="TRAM"/>
    <property type="match status" value="1"/>
</dbReference>
<dbReference type="FunFam" id="3.80.30.20:FF:000001">
    <property type="entry name" value="tRNA-2-methylthio-N(6)-dimethylallyladenosine synthase 2"/>
    <property type="match status" value="1"/>
</dbReference>
<feature type="binding site" evidence="14">
    <location>
        <position position="14"/>
    </location>
    <ligand>
        <name>[4Fe-4S] cluster</name>
        <dbReference type="ChEBI" id="CHEBI:49883"/>
        <label>1</label>
    </ligand>
</feature>